<dbReference type="Proteomes" id="UP000267081">
    <property type="component" value="Unassembled WGS sequence"/>
</dbReference>
<dbReference type="OrthoDB" id="4936366at2"/>
<gene>
    <name evidence="1" type="ORF">EIY87_20395</name>
</gene>
<evidence type="ECO:0000313" key="2">
    <source>
        <dbReference type="Proteomes" id="UP000267081"/>
    </source>
</evidence>
<sequence>MTDRECAGKAVRDLRSRWRIASISSGWRFPSDWAVPEVDAVCRAVLSGGDVDGALGGLGRSRAWTGAGLDETLYDVAALHAVLEHNSDGLIAADPGAAPFGMLRAAAVGWADLAGEAPGGAAAESFSGLATEGYLRVRLGEVYRRVARTGGEPVLLVIGLDLSRVDSWSSPMAMVLLADVLRRVFDSGETAAALGRSTAAVLAERDTGMEHRVRILRREIGDRLRGDPQLVTAARPEVRWYPLPESLSAAHDLLHLVAGR</sequence>
<dbReference type="RefSeq" id="WP_125310521.1">
    <property type="nucleotide sequence ID" value="NZ_RSEC01000046.1"/>
</dbReference>
<proteinExistence type="predicted"/>
<evidence type="ECO:0000313" key="1">
    <source>
        <dbReference type="EMBL" id="RSD17149.1"/>
    </source>
</evidence>
<protein>
    <submittedName>
        <fullName evidence="1">GGDEF domain-containing protein</fullName>
    </submittedName>
</protein>
<dbReference type="EMBL" id="RSEC01000046">
    <property type="protein sequence ID" value="RSD17149.1"/>
    <property type="molecule type" value="Genomic_DNA"/>
</dbReference>
<organism evidence="1 2">
    <name type="scientific">Amycolatopsis eburnea</name>
    <dbReference type="NCBI Taxonomy" id="2267691"/>
    <lineage>
        <taxon>Bacteria</taxon>
        <taxon>Bacillati</taxon>
        <taxon>Actinomycetota</taxon>
        <taxon>Actinomycetes</taxon>
        <taxon>Pseudonocardiales</taxon>
        <taxon>Pseudonocardiaceae</taxon>
        <taxon>Amycolatopsis</taxon>
    </lineage>
</organism>
<name>A0A427T8T4_9PSEU</name>
<dbReference type="AlphaFoldDB" id="A0A427T8T4"/>
<comment type="caution">
    <text evidence="1">The sequence shown here is derived from an EMBL/GenBank/DDBJ whole genome shotgun (WGS) entry which is preliminary data.</text>
</comment>
<accession>A0A427T8T4</accession>
<keyword evidence="2" id="KW-1185">Reference proteome</keyword>
<reference evidence="1 2" key="1">
    <citation type="submission" date="2018-12" db="EMBL/GenBank/DDBJ databases">
        <title>Amycolatopsis eburnea sp. nov. actinomycete associate with arbuscular mycorrhiza fungal spore.</title>
        <authorList>
            <person name="Lumyong S."/>
            <person name="Chaiya L."/>
        </authorList>
    </citation>
    <scope>NUCLEOTIDE SEQUENCE [LARGE SCALE GENOMIC DNA]</scope>
    <source>
        <strain evidence="1 2">GLM-1</strain>
    </source>
</reference>